<dbReference type="OMA" id="HWTFVYA"/>
<dbReference type="GO" id="GO:0005524">
    <property type="term" value="F:ATP binding"/>
    <property type="evidence" value="ECO:0007669"/>
    <property type="project" value="UniProtKB-UniRule"/>
</dbReference>
<evidence type="ECO:0000256" key="1">
    <source>
        <dbReference type="ARBA" id="ARBA00012486"/>
    </source>
</evidence>
<dbReference type="CDD" id="cd14311">
    <property type="entry name" value="UBA_II_E2_UBC1"/>
    <property type="match status" value="1"/>
</dbReference>
<comment type="similarity">
    <text evidence="9">Belongs to the ubiquitin-conjugating enzyme family.</text>
</comment>
<dbReference type="Pfam" id="PF09288">
    <property type="entry name" value="UBA_3"/>
    <property type="match status" value="1"/>
</dbReference>
<keyword evidence="12" id="KW-1185">Reference proteome</keyword>
<dbReference type="Gene3D" id="1.10.8.10">
    <property type="entry name" value="DNA helicase RuvA subunit, C-terminal domain"/>
    <property type="match status" value="1"/>
</dbReference>
<keyword evidence="2" id="KW-0808">Transferase</keyword>
<dbReference type="InterPro" id="IPR016135">
    <property type="entry name" value="UBQ-conjugating_enzyme/RWD"/>
</dbReference>
<dbReference type="InterPro" id="IPR000608">
    <property type="entry name" value="UBC"/>
</dbReference>
<dbReference type="PANTHER" id="PTHR24068">
    <property type="entry name" value="UBIQUITIN-CONJUGATING ENZYME E2"/>
    <property type="match status" value="1"/>
</dbReference>
<evidence type="ECO:0000256" key="5">
    <source>
        <dbReference type="ARBA" id="ARBA00022840"/>
    </source>
</evidence>
<organism evidence="11 12">
    <name type="scientific">Mixia osmundae (strain CBS 9802 / IAM 14324 / JCM 22182 / KY 12970)</name>
    <dbReference type="NCBI Taxonomy" id="764103"/>
    <lineage>
        <taxon>Eukaryota</taxon>
        <taxon>Fungi</taxon>
        <taxon>Dikarya</taxon>
        <taxon>Basidiomycota</taxon>
        <taxon>Pucciniomycotina</taxon>
        <taxon>Mixiomycetes</taxon>
        <taxon>Mixiales</taxon>
        <taxon>Mixiaceae</taxon>
        <taxon>Mixia</taxon>
    </lineage>
</organism>
<dbReference type="FunFam" id="3.10.110.10:FF:000037">
    <property type="entry name" value="ubiquitin-conjugating enzyme E2 27"/>
    <property type="match status" value="1"/>
</dbReference>
<gene>
    <name evidence="11" type="primary">Mo01680</name>
    <name evidence="11" type="ORF">E5Q_01680</name>
</gene>
<dbReference type="GO" id="GO:0061631">
    <property type="term" value="F:ubiquitin conjugating enzyme activity"/>
    <property type="evidence" value="ECO:0007669"/>
    <property type="project" value="UniProtKB-EC"/>
</dbReference>
<protein>
    <recommendedName>
        <fullName evidence="6">Ubiquitin-conjugating enzyme E2 1</fullName>
        <ecNumber evidence="1">2.3.2.23</ecNumber>
    </recommendedName>
    <alternativeName>
        <fullName evidence="7">E2 ubiquitin-conjugating enzyme 1</fullName>
    </alternativeName>
</protein>
<sequence length="238" mass="25979">MTDARQRRLMKEIRDCARDASTSGITIRLAGADLDEDPGSALASGGDISHLIGVFKGPESSPYEGGIFEVDIVVPPTYPFQPLKMKFITKTYHPNVSSQSGAICLDILKDAWTPVLTLKTALVSLQSLLCSPEPNDPQDAEVAKVFLTDRKQFDDTAKYWTTVYAGGDRAAKSKLGPDGKPVALDEIQLNGLSHEHVKQFVDMGFEQTRVIQTLAKVNYRGNNATNIPDDTILTALLE</sequence>
<evidence type="ECO:0000256" key="7">
    <source>
        <dbReference type="ARBA" id="ARBA00077197"/>
    </source>
</evidence>
<name>G7DWS8_MIXOS</name>
<dbReference type="CDD" id="cd23800">
    <property type="entry name" value="UBCc_UBE2K"/>
    <property type="match status" value="1"/>
</dbReference>
<dbReference type="PROSITE" id="PS50127">
    <property type="entry name" value="UBC_2"/>
    <property type="match status" value="1"/>
</dbReference>
<dbReference type="InParanoid" id="G7DWS8"/>
<dbReference type="SUPFAM" id="SSF46934">
    <property type="entry name" value="UBA-like"/>
    <property type="match status" value="1"/>
</dbReference>
<dbReference type="OrthoDB" id="9993688at2759"/>
<evidence type="ECO:0000256" key="8">
    <source>
        <dbReference type="PROSITE-ProRule" id="PRU10133"/>
    </source>
</evidence>
<feature type="active site" description="Glycyl thioester intermediate" evidence="8">
    <location>
        <position position="104"/>
    </location>
</feature>
<dbReference type="HOGENOM" id="CLU_030988_13_1_1"/>
<dbReference type="PROSITE" id="PS00183">
    <property type="entry name" value="UBC_1"/>
    <property type="match status" value="1"/>
</dbReference>
<evidence type="ECO:0000256" key="4">
    <source>
        <dbReference type="ARBA" id="ARBA00022786"/>
    </source>
</evidence>
<dbReference type="SUPFAM" id="SSF54495">
    <property type="entry name" value="UBC-like"/>
    <property type="match status" value="1"/>
</dbReference>
<dbReference type="Pfam" id="PF00179">
    <property type="entry name" value="UQ_con"/>
    <property type="match status" value="1"/>
</dbReference>
<dbReference type="SMART" id="SM00212">
    <property type="entry name" value="UBCc"/>
    <property type="match status" value="1"/>
</dbReference>
<dbReference type="eggNOG" id="KOG0418">
    <property type="taxonomic scope" value="Eukaryota"/>
</dbReference>
<keyword evidence="5 9" id="KW-0067">ATP-binding</keyword>
<evidence type="ECO:0000259" key="10">
    <source>
        <dbReference type="PROSITE" id="PS50127"/>
    </source>
</evidence>
<evidence type="ECO:0000256" key="2">
    <source>
        <dbReference type="ARBA" id="ARBA00022679"/>
    </source>
</evidence>
<dbReference type="Proteomes" id="UP000009131">
    <property type="component" value="Unassembled WGS sequence"/>
</dbReference>
<evidence type="ECO:0000256" key="3">
    <source>
        <dbReference type="ARBA" id="ARBA00022741"/>
    </source>
</evidence>
<accession>G7DWS8</accession>
<feature type="domain" description="UBC core" evidence="10">
    <location>
        <begin position="4"/>
        <end position="166"/>
    </location>
</feature>
<dbReference type="FunCoup" id="G7DWS8">
    <property type="interactions" value="823"/>
</dbReference>
<evidence type="ECO:0000313" key="11">
    <source>
        <dbReference type="EMBL" id="GAA95025.1"/>
    </source>
</evidence>
<dbReference type="InterPro" id="IPR023313">
    <property type="entry name" value="UBQ-conjugating_AS"/>
</dbReference>
<dbReference type="STRING" id="764103.G7DWS8"/>
<reference evidence="11 12" key="1">
    <citation type="journal article" date="2011" name="J. Gen. Appl. Microbiol.">
        <title>Draft genome sequencing of the enigmatic basidiomycete Mixia osmundae.</title>
        <authorList>
            <person name="Nishida H."/>
            <person name="Nagatsuka Y."/>
            <person name="Sugiyama J."/>
        </authorList>
    </citation>
    <scope>NUCLEOTIDE SEQUENCE [LARGE SCALE GENOMIC DNA]</scope>
    <source>
        <strain evidence="12">CBS 9802 / IAM 14324 / JCM 22182 / KY 12970</strain>
    </source>
</reference>
<dbReference type="InterPro" id="IPR009060">
    <property type="entry name" value="UBA-like_sf"/>
</dbReference>
<keyword evidence="4 9" id="KW-0833">Ubl conjugation pathway</keyword>
<dbReference type="EMBL" id="BABT02000054">
    <property type="protein sequence ID" value="GAA95025.1"/>
    <property type="molecule type" value="Genomic_DNA"/>
</dbReference>
<evidence type="ECO:0000256" key="6">
    <source>
        <dbReference type="ARBA" id="ARBA00072431"/>
    </source>
</evidence>
<dbReference type="RefSeq" id="XP_014564758.1">
    <property type="nucleotide sequence ID" value="XM_014709272.1"/>
</dbReference>
<proteinExistence type="inferred from homology"/>
<evidence type="ECO:0000256" key="9">
    <source>
        <dbReference type="RuleBase" id="RU362109"/>
    </source>
</evidence>
<comment type="caution">
    <text evidence="11">The sequence shown here is derived from an EMBL/GenBank/DDBJ whole genome shotgun (WGS) entry which is preliminary data.</text>
</comment>
<keyword evidence="3 9" id="KW-0547">Nucleotide-binding</keyword>
<dbReference type="EC" id="2.3.2.23" evidence="1"/>
<evidence type="ECO:0000313" key="12">
    <source>
        <dbReference type="Proteomes" id="UP000009131"/>
    </source>
</evidence>
<dbReference type="Gene3D" id="3.10.110.10">
    <property type="entry name" value="Ubiquitin Conjugating Enzyme"/>
    <property type="match status" value="1"/>
</dbReference>
<dbReference type="RefSeq" id="XP_014566727.1">
    <property type="nucleotide sequence ID" value="XM_014711241.1"/>
</dbReference>
<reference evidence="11 12" key="2">
    <citation type="journal article" date="2012" name="Open Biol.">
        <title>Characteristics of nucleosomes and linker DNA regions on the genome of the basidiomycete Mixia osmundae revealed by mono- and dinucleosome mapping.</title>
        <authorList>
            <person name="Nishida H."/>
            <person name="Kondo S."/>
            <person name="Matsumoto T."/>
            <person name="Suzuki Y."/>
            <person name="Yoshikawa H."/>
            <person name="Taylor T.D."/>
            <person name="Sugiyama J."/>
        </authorList>
    </citation>
    <scope>NUCLEOTIDE SEQUENCE [LARGE SCALE GENOMIC DNA]</scope>
    <source>
        <strain evidence="12">CBS 9802 / IAM 14324 / JCM 22182 / KY 12970</strain>
    </source>
</reference>
<dbReference type="AlphaFoldDB" id="G7DWS8"/>
<dbReference type="InterPro" id="IPR015368">
    <property type="entry name" value="UBA_C_fun"/>
</dbReference>